<name>A0A178LRH5_MYCIR</name>
<dbReference type="EMBL" id="LWCS01000035">
    <property type="protein sequence ID" value="OAN36241.1"/>
    <property type="molecule type" value="Genomic_DNA"/>
</dbReference>
<evidence type="ECO:0000313" key="2">
    <source>
        <dbReference type="Proteomes" id="UP000078396"/>
    </source>
</evidence>
<evidence type="ECO:0000313" key="1">
    <source>
        <dbReference type="EMBL" id="OAN36241.1"/>
    </source>
</evidence>
<dbReference type="STRING" id="912594.AWC12_00100"/>
<sequence length="100" mass="9893">MHARLSAETGLINDYAAACATHAAELKQAAMALSSAGAGSGAMFGPIGARFLASLSRAARDDADGVARLSRVLAAGTDAAAGTAQAYTVADDAAAERIAR</sequence>
<protein>
    <recommendedName>
        <fullName evidence="3">ESX-1 secretion-associated protein</fullName>
    </recommendedName>
</protein>
<dbReference type="Proteomes" id="UP000078396">
    <property type="component" value="Unassembled WGS sequence"/>
</dbReference>
<dbReference type="AlphaFoldDB" id="A0A178LRH5"/>
<evidence type="ECO:0008006" key="3">
    <source>
        <dbReference type="Google" id="ProtNLM"/>
    </source>
</evidence>
<gene>
    <name evidence="1" type="ORF">A4X20_25085</name>
</gene>
<organism evidence="1 2">
    <name type="scientific">Mycolicibacterium iranicum</name>
    <name type="common">Mycobacterium iranicum</name>
    <dbReference type="NCBI Taxonomy" id="912594"/>
    <lineage>
        <taxon>Bacteria</taxon>
        <taxon>Bacillati</taxon>
        <taxon>Actinomycetota</taxon>
        <taxon>Actinomycetes</taxon>
        <taxon>Mycobacteriales</taxon>
        <taxon>Mycobacteriaceae</taxon>
        <taxon>Mycolicibacterium</taxon>
    </lineage>
</organism>
<accession>A0A178LRH5</accession>
<proteinExistence type="predicted"/>
<reference evidence="1 2" key="1">
    <citation type="submission" date="2016-04" db="EMBL/GenBank/DDBJ databases">
        <title>Draft Genome Sequences of Staphylococcus capitis Strain H36, S. capitis Strain H65, S. cohnii Strain H62, S. hominis Strain H69, Mycobacterium iranicum Strain H39, Plantibacter sp. Strain H53, Pseudomonas oryzihabitans Strain H72, and Microbacterium sp. Strain H83, isolated from residential settings.</title>
        <authorList>
            <person name="Lymperopoulou D."/>
            <person name="Adams R.I."/>
            <person name="Lindow S."/>
            <person name="Coil D.A."/>
            <person name="Jospin G."/>
            <person name="Eisen J.A."/>
        </authorList>
    </citation>
    <scope>NUCLEOTIDE SEQUENCE [LARGE SCALE GENOMIC DNA]</scope>
    <source>
        <strain evidence="1 2">H39</strain>
    </source>
</reference>
<comment type="caution">
    <text evidence="1">The sequence shown here is derived from an EMBL/GenBank/DDBJ whole genome shotgun (WGS) entry which is preliminary data.</text>
</comment>
<dbReference type="RefSeq" id="WP_064283328.1">
    <property type="nucleotide sequence ID" value="NZ_LWCS01000035.1"/>
</dbReference>